<evidence type="ECO:0000313" key="1">
    <source>
        <dbReference type="EMBL" id="CAA9499225.1"/>
    </source>
</evidence>
<dbReference type="CDD" id="cd00657">
    <property type="entry name" value="Ferritin_like"/>
    <property type="match status" value="1"/>
</dbReference>
<organism evidence="1">
    <name type="scientific">uncultured Solirubrobacteraceae bacterium</name>
    <dbReference type="NCBI Taxonomy" id="1162706"/>
    <lineage>
        <taxon>Bacteria</taxon>
        <taxon>Bacillati</taxon>
        <taxon>Actinomycetota</taxon>
        <taxon>Thermoleophilia</taxon>
        <taxon>Solirubrobacterales</taxon>
        <taxon>Solirubrobacteraceae</taxon>
        <taxon>environmental samples</taxon>
    </lineage>
</organism>
<sequence>MTQRIVPDGAADTAPAPERDRRELLRHGLALCGAAAAASSIPLLLSARDASAQDSGDAAILQSAINLEQVTVIAYDTALASGLLSPPALRVARRLRDHEQRHAATLTTALTDLGGTPPAAPKGVAAVDKVVKGLRDAKSQADLVEFLIELELIVVAAYNEAHAKLVETRLLQTCASITGSEGQHLVALRMLLGADPIPSAFETGKP</sequence>
<proteinExistence type="predicted"/>
<dbReference type="AlphaFoldDB" id="A0A6J4SNG3"/>
<gene>
    <name evidence="1" type="ORF">AVDCRST_MAG67-1741</name>
</gene>
<dbReference type="InterPro" id="IPR012347">
    <property type="entry name" value="Ferritin-like"/>
</dbReference>
<dbReference type="InterPro" id="IPR009078">
    <property type="entry name" value="Ferritin-like_SF"/>
</dbReference>
<reference evidence="1" key="1">
    <citation type="submission" date="2020-02" db="EMBL/GenBank/DDBJ databases">
        <authorList>
            <person name="Meier V. D."/>
        </authorList>
    </citation>
    <scope>NUCLEOTIDE SEQUENCE</scope>
    <source>
        <strain evidence="1">AVDCRST_MAG67</strain>
    </source>
</reference>
<dbReference type="InterPro" id="IPR006311">
    <property type="entry name" value="TAT_signal"/>
</dbReference>
<dbReference type="Pfam" id="PF13668">
    <property type="entry name" value="Ferritin_2"/>
    <property type="match status" value="1"/>
</dbReference>
<accession>A0A6J4SNG3</accession>
<dbReference type="PROSITE" id="PS51318">
    <property type="entry name" value="TAT"/>
    <property type="match status" value="1"/>
</dbReference>
<evidence type="ECO:0008006" key="2">
    <source>
        <dbReference type="Google" id="ProtNLM"/>
    </source>
</evidence>
<dbReference type="EMBL" id="CADCVQ010000077">
    <property type="protein sequence ID" value="CAA9499225.1"/>
    <property type="molecule type" value="Genomic_DNA"/>
</dbReference>
<protein>
    <recommendedName>
        <fullName evidence="2">Ferritin-like domain-containing protein</fullName>
    </recommendedName>
</protein>
<dbReference type="SUPFAM" id="SSF47240">
    <property type="entry name" value="Ferritin-like"/>
    <property type="match status" value="1"/>
</dbReference>
<name>A0A6J4SNG3_9ACTN</name>
<dbReference type="Gene3D" id="1.20.1260.10">
    <property type="match status" value="1"/>
</dbReference>